<dbReference type="OrthoDB" id="9802304at2"/>
<dbReference type="Gene3D" id="3.30.930.10">
    <property type="entry name" value="Bira Bifunctional Protein, Domain 2"/>
    <property type="match status" value="1"/>
</dbReference>
<dbReference type="SUPFAM" id="SSF52954">
    <property type="entry name" value="Class II aaRS ABD-related"/>
    <property type="match status" value="1"/>
</dbReference>
<keyword evidence="4 13" id="KW-0436">Ligase</keyword>
<feature type="domain" description="TGS" evidence="15">
    <location>
        <begin position="1"/>
        <end position="61"/>
    </location>
</feature>
<comment type="similarity">
    <text evidence="1 13">Belongs to the class-II aminoacyl-tRNA synthetase family.</text>
</comment>
<dbReference type="Pfam" id="PF00587">
    <property type="entry name" value="tRNA-synt_2b"/>
    <property type="match status" value="1"/>
</dbReference>
<evidence type="ECO:0000259" key="14">
    <source>
        <dbReference type="PROSITE" id="PS50862"/>
    </source>
</evidence>
<dbReference type="AlphaFoldDB" id="S5MGA7"/>
<dbReference type="NCBIfam" id="TIGR00418">
    <property type="entry name" value="thrS"/>
    <property type="match status" value="1"/>
</dbReference>
<organism evidence="16 17">
    <name type="scientific">Spiroplasma taiwanense CT-1</name>
    <dbReference type="NCBI Taxonomy" id="1276220"/>
    <lineage>
        <taxon>Bacteria</taxon>
        <taxon>Bacillati</taxon>
        <taxon>Mycoplasmatota</taxon>
        <taxon>Mollicutes</taxon>
        <taxon>Entomoplasmatales</taxon>
        <taxon>Spiroplasmataceae</taxon>
        <taxon>Spiroplasma</taxon>
    </lineage>
</organism>
<sequence>MKITLLDGQVIKYDEPKTIKQIADGIAVSLGKKCVGAVINGKEIVPVGAIIDRDCKLEIITDRHELYNSVINYTAKVITSLALKTVFPDGNAVPKMDDLSTTEFFAYFDIEKKLKLDDLKLVEQKANEIIAMGLDILYISGSEEQYRKQMQSMNVNPKYIEDLLIENKTRYIKFATSSLAGVEFLPRFAILSNTKKLFKIELSELTGVYYNNDSNEKMVYRVHGIAASSEESFEKKKEVLEDIKNRDHKTIAKNLEIYHLDPLIGQGLPIWLPNGAILKQEIKKYLMEKEFEYDFIQIETPVIGTTELYKMSGHWDHYRDEMFAPMVLPKEEMVLKPMSCPHHISVYKYKQRSYRDLPLRFAEHATQHRYESSGSLTGIERVRSMELTDAHIFVRPDQIKEEFIRCFNLISEVLKTFDIKVSYLSLSLRDPKDKTKYFNDEKMWNNAETELENVLKEFNIEYKKMIGEAAFYGPKLDIQAITALGHEITISTIQLDFLLPQKFDISYIDKNGNEARPIMIHRGLASTYERFIAILLEQTLGILPLWCTPVQIEIIPVNIFKNSKYSNEIREEFKKYFIRSHIDNRDERLSYRIREAQIKKIPFQLVIGDNEEETKSVTYRKYGSDEQINVSLDEFLEIIREKIKQKIYN</sequence>
<dbReference type="STRING" id="1276220.STAIW_v1c02220"/>
<reference evidence="16 17" key="1">
    <citation type="journal article" date="2013" name="Genome Biol. Evol.">
        <title>Comparison of metabolic capacities and inference of gene content evolution in mosquito-associated Spiroplasma diminutum and S. taiwanense.</title>
        <authorList>
            <person name="Lo W.S."/>
            <person name="Ku C."/>
            <person name="Chen L.L."/>
            <person name="Chang T.H."/>
            <person name="Kuo C.H."/>
        </authorList>
    </citation>
    <scope>NUCLEOTIDE SEQUENCE [LARGE SCALE GENOMIC DNA]</scope>
    <source>
        <strain evidence="16">CT-1</strain>
    </source>
</reference>
<dbReference type="FunFam" id="3.40.50.800:FF:000001">
    <property type="entry name" value="Threonine--tRNA ligase"/>
    <property type="match status" value="1"/>
</dbReference>
<dbReference type="GO" id="GO:0005737">
    <property type="term" value="C:cytoplasm"/>
    <property type="evidence" value="ECO:0007669"/>
    <property type="project" value="UniProtKB-SubCell"/>
</dbReference>
<feature type="domain" description="Aminoacyl-transfer RNA synthetases class-II family profile" evidence="14">
    <location>
        <begin position="278"/>
        <end position="544"/>
    </location>
</feature>
<comment type="subcellular location">
    <subcellularLocation>
        <location evidence="13">Cytoplasm</location>
    </subcellularLocation>
</comment>
<feature type="binding site" evidence="13">
    <location>
        <position position="340"/>
    </location>
    <ligand>
        <name>Zn(2+)</name>
        <dbReference type="ChEBI" id="CHEBI:29105"/>
        <note>catalytic</note>
    </ligand>
</feature>
<evidence type="ECO:0000313" key="16">
    <source>
        <dbReference type="EMBL" id="AGR40895.1"/>
    </source>
</evidence>
<evidence type="ECO:0000256" key="12">
    <source>
        <dbReference type="ARBA" id="ARBA00049515"/>
    </source>
</evidence>
<keyword evidence="5 13" id="KW-0479">Metal-binding</keyword>
<keyword evidence="10 13" id="KW-0648">Protein biosynthesis</keyword>
<evidence type="ECO:0000256" key="4">
    <source>
        <dbReference type="ARBA" id="ARBA00022598"/>
    </source>
</evidence>
<dbReference type="GO" id="GO:0006435">
    <property type="term" value="P:threonyl-tRNA aminoacylation"/>
    <property type="evidence" value="ECO:0007669"/>
    <property type="project" value="UniProtKB-UniRule"/>
</dbReference>
<dbReference type="SUPFAM" id="SSF55186">
    <property type="entry name" value="ThrRS/AlaRS common domain"/>
    <property type="match status" value="1"/>
</dbReference>
<evidence type="ECO:0000256" key="7">
    <source>
        <dbReference type="ARBA" id="ARBA00022833"/>
    </source>
</evidence>
<dbReference type="PROSITE" id="PS50862">
    <property type="entry name" value="AA_TRNA_LIGASE_II"/>
    <property type="match status" value="1"/>
</dbReference>
<evidence type="ECO:0000259" key="15">
    <source>
        <dbReference type="PROSITE" id="PS51880"/>
    </source>
</evidence>
<dbReference type="PATRIC" id="fig|1276220.3.peg.225"/>
<dbReference type="InterPro" id="IPR004095">
    <property type="entry name" value="TGS"/>
</dbReference>
<dbReference type="InterPro" id="IPR012675">
    <property type="entry name" value="Beta-grasp_dom_sf"/>
</dbReference>
<evidence type="ECO:0000256" key="3">
    <source>
        <dbReference type="ARBA" id="ARBA00022555"/>
    </source>
</evidence>
<evidence type="ECO:0000256" key="1">
    <source>
        <dbReference type="ARBA" id="ARBA00008226"/>
    </source>
</evidence>
<dbReference type="RefSeq" id="WP_020834034.1">
    <property type="nucleotide sequence ID" value="NC_021846.1"/>
</dbReference>
<dbReference type="FunFam" id="3.30.930.10:FF:000002">
    <property type="entry name" value="Threonine--tRNA ligase"/>
    <property type="match status" value="1"/>
</dbReference>
<evidence type="ECO:0000256" key="5">
    <source>
        <dbReference type="ARBA" id="ARBA00022723"/>
    </source>
</evidence>
<evidence type="ECO:0000256" key="6">
    <source>
        <dbReference type="ARBA" id="ARBA00022741"/>
    </source>
</evidence>
<dbReference type="Pfam" id="PF02824">
    <property type="entry name" value="TGS"/>
    <property type="match status" value="1"/>
</dbReference>
<dbReference type="GO" id="GO:0000049">
    <property type="term" value="F:tRNA binding"/>
    <property type="evidence" value="ECO:0007669"/>
    <property type="project" value="UniProtKB-KW"/>
</dbReference>
<dbReference type="EC" id="6.1.1.3" evidence="13"/>
<proteinExistence type="inferred from homology"/>
<evidence type="ECO:0000256" key="13">
    <source>
        <dbReference type="HAMAP-Rule" id="MF_00184"/>
    </source>
</evidence>
<name>S5MGA7_9MOLU</name>
<evidence type="ECO:0000256" key="11">
    <source>
        <dbReference type="ARBA" id="ARBA00023146"/>
    </source>
</evidence>
<dbReference type="SUPFAM" id="SSF81271">
    <property type="entry name" value="TGS-like"/>
    <property type="match status" value="1"/>
</dbReference>
<dbReference type="PANTHER" id="PTHR11451:SF56">
    <property type="entry name" value="THREONINE--TRNA LIGASE 1"/>
    <property type="match status" value="1"/>
</dbReference>
<evidence type="ECO:0000256" key="10">
    <source>
        <dbReference type="ARBA" id="ARBA00022917"/>
    </source>
</evidence>
<keyword evidence="17" id="KW-1185">Reference proteome</keyword>
<keyword evidence="11 13" id="KW-0030">Aminoacyl-tRNA synthetase</keyword>
<dbReference type="eggNOG" id="COG0441">
    <property type="taxonomic scope" value="Bacteria"/>
</dbReference>
<keyword evidence="2 13" id="KW-0963">Cytoplasm</keyword>
<evidence type="ECO:0000256" key="2">
    <source>
        <dbReference type="ARBA" id="ARBA00022490"/>
    </source>
</evidence>
<accession>S5MGA7</accession>
<dbReference type="GO" id="GO:0005524">
    <property type="term" value="F:ATP binding"/>
    <property type="evidence" value="ECO:0007669"/>
    <property type="project" value="UniProtKB-UniRule"/>
</dbReference>
<dbReference type="InterPro" id="IPR036621">
    <property type="entry name" value="Anticodon-bd_dom_sf"/>
</dbReference>
<evidence type="ECO:0000313" key="17">
    <source>
        <dbReference type="Proteomes" id="UP000014984"/>
    </source>
</evidence>
<dbReference type="KEGG" id="stai:STAIW_v1c02220"/>
<dbReference type="InterPro" id="IPR012676">
    <property type="entry name" value="TGS-like"/>
</dbReference>
<dbReference type="InterPro" id="IPR002314">
    <property type="entry name" value="aa-tRNA-synt_IIb"/>
</dbReference>
<dbReference type="PROSITE" id="PS51880">
    <property type="entry name" value="TGS"/>
    <property type="match status" value="1"/>
</dbReference>
<dbReference type="Gene3D" id="3.30.980.10">
    <property type="entry name" value="Threonyl-trna Synthetase, Chain A, domain 2"/>
    <property type="match status" value="1"/>
</dbReference>
<dbReference type="InterPro" id="IPR045864">
    <property type="entry name" value="aa-tRNA-synth_II/BPL/LPL"/>
</dbReference>
<dbReference type="Gene3D" id="3.10.20.30">
    <property type="match status" value="1"/>
</dbReference>
<feature type="binding site" evidence="13">
    <location>
        <position position="391"/>
    </location>
    <ligand>
        <name>Zn(2+)</name>
        <dbReference type="ChEBI" id="CHEBI:29105"/>
        <note>catalytic</note>
    </ligand>
</feature>
<evidence type="ECO:0000256" key="9">
    <source>
        <dbReference type="ARBA" id="ARBA00022884"/>
    </source>
</evidence>
<comment type="subunit">
    <text evidence="13">Homodimer.</text>
</comment>
<dbReference type="Proteomes" id="UP000014984">
    <property type="component" value="Chromosome"/>
</dbReference>
<protein>
    <recommendedName>
        <fullName evidence="13">Threonine--tRNA ligase</fullName>
        <ecNumber evidence="13">6.1.1.3</ecNumber>
    </recommendedName>
    <alternativeName>
        <fullName evidence="13">Threonyl-tRNA synthetase</fullName>
        <shortName evidence="13">ThrRS</shortName>
    </alternativeName>
</protein>
<dbReference type="CDD" id="cd00771">
    <property type="entry name" value="ThrRS_core"/>
    <property type="match status" value="1"/>
</dbReference>
<dbReference type="GO" id="GO:0004829">
    <property type="term" value="F:threonine-tRNA ligase activity"/>
    <property type="evidence" value="ECO:0007669"/>
    <property type="project" value="UniProtKB-UniRule"/>
</dbReference>
<dbReference type="Pfam" id="PF03129">
    <property type="entry name" value="HGTP_anticodon"/>
    <property type="match status" value="1"/>
</dbReference>
<dbReference type="PANTHER" id="PTHR11451">
    <property type="entry name" value="THREONINE-TRNA LIGASE"/>
    <property type="match status" value="1"/>
</dbReference>
<dbReference type="HAMAP" id="MF_00184">
    <property type="entry name" value="Thr_tRNA_synth"/>
    <property type="match status" value="1"/>
</dbReference>
<evidence type="ECO:0000256" key="8">
    <source>
        <dbReference type="ARBA" id="ARBA00022840"/>
    </source>
</evidence>
<comment type="catalytic activity">
    <reaction evidence="12 13">
        <text>tRNA(Thr) + L-threonine + ATP = L-threonyl-tRNA(Thr) + AMP + diphosphate + H(+)</text>
        <dbReference type="Rhea" id="RHEA:24624"/>
        <dbReference type="Rhea" id="RHEA-COMP:9670"/>
        <dbReference type="Rhea" id="RHEA-COMP:9704"/>
        <dbReference type="ChEBI" id="CHEBI:15378"/>
        <dbReference type="ChEBI" id="CHEBI:30616"/>
        <dbReference type="ChEBI" id="CHEBI:33019"/>
        <dbReference type="ChEBI" id="CHEBI:57926"/>
        <dbReference type="ChEBI" id="CHEBI:78442"/>
        <dbReference type="ChEBI" id="CHEBI:78534"/>
        <dbReference type="ChEBI" id="CHEBI:456215"/>
        <dbReference type="EC" id="6.1.1.3"/>
    </reaction>
</comment>
<dbReference type="PRINTS" id="PR01047">
    <property type="entry name" value="TRNASYNTHTHR"/>
</dbReference>
<dbReference type="InterPro" id="IPR047246">
    <property type="entry name" value="ThrRS_anticodon"/>
</dbReference>
<keyword evidence="8 13" id="KW-0067">ATP-binding</keyword>
<dbReference type="CDD" id="cd00860">
    <property type="entry name" value="ThrRS_anticodon"/>
    <property type="match status" value="1"/>
</dbReference>
<dbReference type="InterPro" id="IPR033728">
    <property type="entry name" value="ThrRS_core"/>
</dbReference>
<dbReference type="EMBL" id="CP005074">
    <property type="protein sequence ID" value="AGR40895.1"/>
    <property type="molecule type" value="Genomic_DNA"/>
</dbReference>
<dbReference type="InterPro" id="IPR002320">
    <property type="entry name" value="Thr-tRNA-ligase_IIa"/>
</dbReference>
<feature type="binding site" evidence="13">
    <location>
        <position position="521"/>
    </location>
    <ligand>
        <name>Zn(2+)</name>
        <dbReference type="ChEBI" id="CHEBI:29105"/>
        <note>catalytic</note>
    </ligand>
</feature>
<dbReference type="GO" id="GO:0046872">
    <property type="term" value="F:metal ion binding"/>
    <property type="evidence" value="ECO:0007669"/>
    <property type="project" value="UniProtKB-KW"/>
</dbReference>
<dbReference type="InterPro" id="IPR004154">
    <property type="entry name" value="Anticodon-bd"/>
</dbReference>
<dbReference type="SUPFAM" id="SSF55681">
    <property type="entry name" value="Class II aaRS and biotin synthetases"/>
    <property type="match status" value="1"/>
</dbReference>
<comment type="caution">
    <text evidence="13">Lacks conserved residue(s) required for the propagation of feature annotation.</text>
</comment>
<dbReference type="InterPro" id="IPR018163">
    <property type="entry name" value="Thr/Ala-tRNA-synth_IIc_edit"/>
</dbReference>
<dbReference type="Gene3D" id="3.40.50.800">
    <property type="entry name" value="Anticodon-binding domain"/>
    <property type="match status" value="1"/>
</dbReference>
<keyword evidence="3 13" id="KW-0820">tRNA-binding</keyword>
<comment type="cofactor">
    <cofactor evidence="13">
        <name>Zn(2+)</name>
        <dbReference type="ChEBI" id="CHEBI:29105"/>
    </cofactor>
    <text evidence="13">Binds 1 zinc ion per subunit.</text>
</comment>
<keyword evidence="7 13" id="KW-0862">Zinc</keyword>
<dbReference type="CDD" id="cd01667">
    <property type="entry name" value="TGS_ThrRS"/>
    <property type="match status" value="1"/>
</dbReference>
<dbReference type="InterPro" id="IPR006195">
    <property type="entry name" value="aa-tRNA-synth_II"/>
</dbReference>
<keyword evidence="6 13" id="KW-0547">Nucleotide-binding</keyword>
<dbReference type="HOGENOM" id="CLU_008554_3_2_14"/>
<gene>
    <name evidence="13 16" type="primary">thrS</name>
    <name evidence="16" type="ORF">STAIW_v1c02220</name>
</gene>
<keyword evidence="9 13" id="KW-0694">RNA-binding</keyword>